<dbReference type="Proteomes" id="UP001174909">
    <property type="component" value="Unassembled WGS sequence"/>
</dbReference>
<comment type="caution">
    <text evidence="2">The sequence shown here is derived from an EMBL/GenBank/DDBJ whole genome shotgun (WGS) entry which is preliminary data.</text>
</comment>
<feature type="compositionally biased region" description="Polar residues" evidence="1">
    <location>
        <begin position="35"/>
        <end position="51"/>
    </location>
</feature>
<reference evidence="2" key="1">
    <citation type="submission" date="2023-03" db="EMBL/GenBank/DDBJ databases">
        <authorList>
            <person name="Steffen K."/>
            <person name="Cardenas P."/>
        </authorList>
    </citation>
    <scope>NUCLEOTIDE SEQUENCE</scope>
</reference>
<sequence>MNVILSSQSVNVTTTTLIASGTSTTILTTSSSVTLKPSRTPTQRSTMSSREETITSLASTMPPITLETSSSIIPLTQSESVTIDNGAELQLLS</sequence>
<accession>A0AA35T5Y6</accession>
<name>A0AA35T5Y6_GEOBA</name>
<gene>
    <name evidence="2" type="ORF">GBAR_LOCUS23553</name>
</gene>
<dbReference type="EMBL" id="CASHTH010003264">
    <property type="protein sequence ID" value="CAI8042390.1"/>
    <property type="molecule type" value="Genomic_DNA"/>
</dbReference>
<proteinExistence type="predicted"/>
<evidence type="ECO:0000256" key="1">
    <source>
        <dbReference type="SAM" id="MobiDB-lite"/>
    </source>
</evidence>
<protein>
    <submittedName>
        <fullName evidence="2">Uncharacterized protein</fullName>
    </submittedName>
</protein>
<evidence type="ECO:0000313" key="3">
    <source>
        <dbReference type="Proteomes" id="UP001174909"/>
    </source>
</evidence>
<dbReference type="AlphaFoldDB" id="A0AA35T5Y6"/>
<organism evidence="2 3">
    <name type="scientific">Geodia barretti</name>
    <name type="common">Barrett's horny sponge</name>
    <dbReference type="NCBI Taxonomy" id="519541"/>
    <lineage>
        <taxon>Eukaryota</taxon>
        <taxon>Metazoa</taxon>
        <taxon>Porifera</taxon>
        <taxon>Demospongiae</taxon>
        <taxon>Heteroscleromorpha</taxon>
        <taxon>Tetractinellida</taxon>
        <taxon>Astrophorina</taxon>
        <taxon>Geodiidae</taxon>
        <taxon>Geodia</taxon>
    </lineage>
</organism>
<keyword evidence="3" id="KW-1185">Reference proteome</keyword>
<feature type="region of interest" description="Disordered" evidence="1">
    <location>
        <begin position="31"/>
        <end position="51"/>
    </location>
</feature>
<evidence type="ECO:0000313" key="2">
    <source>
        <dbReference type="EMBL" id="CAI8042390.1"/>
    </source>
</evidence>